<sequence>MPKVTYVHPDGTETVLDLTPGTTVMRGAVAGGVRGIVAECGGNRMCATCHVYLDENTPGAFPPVTDDEDELLDCTAAPREANSRLSCQLVLNEETADTVVRIPDSQT</sequence>
<dbReference type="GO" id="GO:0046872">
    <property type="term" value="F:metal ion binding"/>
    <property type="evidence" value="ECO:0007669"/>
    <property type="project" value="UniProtKB-KW"/>
</dbReference>
<evidence type="ECO:0000313" key="9">
    <source>
        <dbReference type="Proteomes" id="UP000326979"/>
    </source>
</evidence>
<dbReference type="InterPro" id="IPR036010">
    <property type="entry name" value="2Fe-2S_ferredoxin-like_sf"/>
</dbReference>
<evidence type="ECO:0000256" key="1">
    <source>
        <dbReference type="ARBA" id="ARBA00010914"/>
    </source>
</evidence>
<dbReference type="PANTHER" id="PTHR23426">
    <property type="entry name" value="FERREDOXIN/ADRENODOXIN"/>
    <property type="match status" value="1"/>
</dbReference>
<evidence type="ECO:0000259" key="7">
    <source>
        <dbReference type="PROSITE" id="PS51085"/>
    </source>
</evidence>
<dbReference type="CDD" id="cd00207">
    <property type="entry name" value="fer2"/>
    <property type="match status" value="1"/>
</dbReference>
<feature type="domain" description="2Fe-2S ferredoxin-type" evidence="7">
    <location>
        <begin position="2"/>
        <end position="106"/>
    </location>
</feature>
<dbReference type="Proteomes" id="UP000326979">
    <property type="component" value="Unassembled WGS sequence"/>
</dbReference>
<evidence type="ECO:0000256" key="2">
    <source>
        <dbReference type="ARBA" id="ARBA00022714"/>
    </source>
</evidence>
<dbReference type="Gene3D" id="3.10.20.30">
    <property type="match status" value="1"/>
</dbReference>
<reference evidence="8 9" key="1">
    <citation type="submission" date="2019-07" db="EMBL/GenBank/DDBJ databases">
        <title>New species of Amycolatopsis and Streptomyces.</title>
        <authorList>
            <person name="Duangmal K."/>
            <person name="Teo W.F.A."/>
            <person name="Lipun K."/>
        </authorList>
    </citation>
    <scope>NUCLEOTIDE SEQUENCE [LARGE SCALE GENOMIC DNA]</scope>
    <source>
        <strain evidence="8 9">TISTR 2346</strain>
    </source>
</reference>
<comment type="cofactor">
    <cofactor evidence="6">
        <name>[2Fe-2S] cluster</name>
        <dbReference type="ChEBI" id="CHEBI:190135"/>
    </cofactor>
</comment>
<keyword evidence="3" id="KW-0479">Metal-binding</keyword>
<comment type="similarity">
    <text evidence="1">Belongs to the adrenodoxin/putidaredoxin family.</text>
</comment>
<dbReference type="GO" id="GO:0005829">
    <property type="term" value="C:cytosol"/>
    <property type="evidence" value="ECO:0007669"/>
    <property type="project" value="TreeGrafter"/>
</dbReference>
<dbReference type="PROSITE" id="PS51085">
    <property type="entry name" value="2FE2S_FER_2"/>
    <property type="match status" value="1"/>
</dbReference>
<proteinExistence type="inferred from homology"/>
<keyword evidence="9" id="KW-1185">Reference proteome</keyword>
<keyword evidence="4" id="KW-0408">Iron</keyword>
<dbReference type="EMBL" id="VJZE01000063">
    <property type="protein sequence ID" value="MPY40667.1"/>
    <property type="molecule type" value="Genomic_DNA"/>
</dbReference>
<organism evidence="8 9">
    <name type="scientific">Streptomyces phyllanthi</name>
    <dbReference type="NCBI Taxonomy" id="1803180"/>
    <lineage>
        <taxon>Bacteria</taxon>
        <taxon>Bacillati</taxon>
        <taxon>Actinomycetota</taxon>
        <taxon>Actinomycetes</taxon>
        <taxon>Kitasatosporales</taxon>
        <taxon>Streptomycetaceae</taxon>
        <taxon>Streptomyces</taxon>
    </lineage>
</organism>
<dbReference type="SUPFAM" id="SSF54292">
    <property type="entry name" value="2Fe-2S ferredoxin-like"/>
    <property type="match status" value="1"/>
</dbReference>
<dbReference type="InterPro" id="IPR001055">
    <property type="entry name" value="Adrenodoxin-like"/>
</dbReference>
<dbReference type="GO" id="GO:0140647">
    <property type="term" value="P:P450-containing electron transport chain"/>
    <property type="evidence" value="ECO:0007669"/>
    <property type="project" value="InterPro"/>
</dbReference>
<dbReference type="AlphaFoldDB" id="A0A5N8VZK9"/>
<dbReference type="GO" id="GO:0051537">
    <property type="term" value="F:2 iron, 2 sulfur cluster binding"/>
    <property type="evidence" value="ECO:0007669"/>
    <property type="project" value="UniProtKB-KW"/>
</dbReference>
<evidence type="ECO:0000256" key="3">
    <source>
        <dbReference type="ARBA" id="ARBA00022723"/>
    </source>
</evidence>
<keyword evidence="2" id="KW-0001">2Fe-2S</keyword>
<accession>A0A5N8VZK9</accession>
<evidence type="ECO:0000256" key="5">
    <source>
        <dbReference type="ARBA" id="ARBA00023014"/>
    </source>
</evidence>
<dbReference type="PANTHER" id="PTHR23426:SF65">
    <property type="entry name" value="FERREDOXIN-2, MITOCHONDRIAL"/>
    <property type="match status" value="1"/>
</dbReference>
<comment type="caution">
    <text evidence="8">The sequence shown here is derived from an EMBL/GenBank/DDBJ whole genome shotgun (WGS) entry which is preliminary data.</text>
</comment>
<protein>
    <submittedName>
        <fullName evidence="8">(2Fe-2S)-binding protein</fullName>
    </submittedName>
</protein>
<gene>
    <name evidence="8" type="ORF">FNH04_12345</name>
</gene>
<dbReference type="GO" id="GO:0009055">
    <property type="term" value="F:electron transfer activity"/>
    <property type="evidence" value="ECO:0007669"/>
    <property type="project" value="TreeGrafter"/>
</dbReference>
<dbReference type="RefSeq" id="WP_152783391.1">
    <property type="nucleotide sequence ID" value="NZ_BAABEQ010000124.1"/>
</dbReference>
<evidence type="ECO:0000256" key="6">
    <source>
        <dbReference type="ARBA" id="ARBA00034078"/>
    </source>
</evidence>
<dbReference type="OrthoDB" id="9799640at2"/>
<evidence type="ECO:0000313" key="8">
    <source>
        <dbReference type="EMBL" id="MPY40667.1"/>
    </source>
</evidence>
<dbReference type="PRINTS" id="PR00355">
    <property type="entry name" value="ADRENODOXIN"/>
</dbReference>
<keyword evidence="5" id="KW-0411">Iron-sulfur</keyword>
<dbReference type="InterPro" id="IPR001041">
    <property type="entry name" value="2Fe-2S_ferredoxin-type"/>
</dbReference>
<dbReference type="Pfam" id="PF00111">
    <property type="entry name" value="Fer2"/>
    <property type="match status" value="1"/>
</dbReference>
<name>A0A5N8VZK9_9ACTN</name>
<dbReference type="InterPro" id="IPR012675">
    <property type="entry name" value="Beta-grasp_dom_sf"/>
</dbReference>
<evidence type="ECO:0000256" key="4">
    <source>
        <dbReference type="ARBA" id="ARBA00023004"/>
    </source>
</evidence>